<gene>
    <name evidence="3" type="ORF">GSTUAT00009173001</name>
</gene>
<dbReference type="PANTHER" id="PTHR11567">
    <property type="entry name" value="ACID PHOSPHATASE-RELATED"/>
    <property type="match status" value="1"/>
</dbReference>
<accession>A0A292PJR1</accession>
<dbReference type="InterPro" id="IPR000560">
    <property type="entry name" value="His_Pase_clade-2"/>
</dbReference>
<comment type="similarity">
    <text evidence="1">Belongs to the histidine acid phosphatase family.</text>
</comment>
<organism evidence="3 4">
    <name type="scientific">Tuber aestivum</name>
    <name type="common">summer truffle</name>
    <dbReference type="NCBI Taxonomy" id="59557"/>
    <lineage>
        <taxon>Eukaryota</taxon>
        <taxon>Fungi</taxon>
        <taxon>Dikarya</taxon>
        <taxon>Ascomycota</taxon>
        <taxon>Pezizomycotina</taxon>
        <taxon>Pezizomycetes</taxon>
        <taxon>Pezizales</taxon>
        <taxon>Tuberaceae</taxon>
        <taxon>Tuber</taxon>
    </lineage>
</organism>
<keyword evidence="2" id="KW-0378">Hydrolase</keyword>
<evidence type="ECO:0000313" key="3">
    <source>
        <dbReference type="EMBL" id="CUS06747.1"/>
    </source>
</evidence>
<evidence type="ECO:0000313" key="4">
    <source>
        <dbReference type="Proteomes" id="UP001412239"/>
    </source>
</evidence>
<dbReference type="InterPro" id="IPR050645">
    <property type="entry name" value="Histidine_acid_phosphatase"/>
</dbReference>
<dbReference type="SUPFAM" id="SSF53254">
    <property type="entry name" value="Phosphoglycerate mutase-like"/>
    <property type="match status" value="1"/>
</dbReference>
<dbReference type="InterPro" id="IPR029033">
    <property type="entry name" value="His_PPase_superfam"/>
</dbReference>
<keyword evidence="4" id="KW-1185">Reference proteome</keyword>
<proteinExistence type="inferred from homology"/>
<protein>
    <recommendedName>
        <fullName evidence="5">3-phytase</fullName>
    </recommendedName>
</protein>
<reference evidence="3" key="1">
    <citation type="submission" date="2015-10" db="EMBL/GenBank/DDBJ databases">
        <authorList>
            <person name="Regsiter A."/>
            <person name="william w."/>
        </authorList>
    </citation>
    <scope>NUCLEOTIDE SEQUENCE</scope>
    <source>
        <strain evidence="3">Montdore</strain>
    </source>
</reference>
<dbReference type="GO" id="GO:0016791">
    <property type="term" value="F:phosphatase activity"/>
    <property type="evidence" value="ECO:0007669"/>
    <property type="project" value="TreeGrafter"/>
</dbReference>
<name>A0A292PJR1_9PEZI</name>
<evidence type="ECO:0000256" key="2">
    <source>
        <dbReference type="ARBA" id="ARBA00022801"/>
    </source>
</evidence>
<sequence>MAALNPRPPYSPDELAALYPSNLQLHLVHVIFRHGTSQPALLKAHWTDEANLSGDTGERTPVTPRFQSAGLAPFWPYCQAASRFKAVVMEPEADWSLLTFQRRMETFGKKGENVVAMGPGGEKDNICPPGELTDRGRETTLQLGQRLRHLYVHQLGFLPENLGAQSEYYLRASPVARALESLEQVFTGLYPSANRSPTSPPLAIYTRSFAEENIFPNGASCRRLDQLSIAFAKLAAEKWNDSPEMQHLQSRIGKWVSGKIAVDGHPALCGITDTVNSTLAHGKTTRLPSEFYEPRVRKIMDDITVDEWYRGYNQSSEYRRLGVGSLLGDVKDRMLASVNETNEDGRLKIGLMGCHDTTIAGLLASLGGFDKKWPPFTSSIAFEMFREGRHNKSRNVFSKLFGAKSEDEGWYVRLKYNDKPVYVKGCKVAGRHLEGDESFCTLAAFKEIVEKMVPQDLKDECLRNMDKTGIPPIEEVE</sequence>
<dbReference type="CDD" id="cd07061">
    <property type="entry name" value="HP_HAP_like"/>
    <property type="match status" value="1"/>
</dbReference>
<dbReference type="Pfam" id="PF00328">
    <property type="entry name" value="His_Phos_2"/>
    <property type="match status" value="1"/>
</dbReference>
<evidence type="ECO:0000256" key="1">
    <source>
        <dbReference type="ARBA" id="ARBA00005375"/>
    </source>
</evidence>
<dbReference type="PANTHER" id="PTHR11567:SF110">
    <property type="entry name" value="2-PHOSPHOXYLOSE PHOSPHATASE 1"/>
    <property type="match status" value="1"/>
</dbReference>
<dbReference type="Proteomes" id="UP001412239">
    <property type="component" value="Unassembled WGS sequence"/>
</dbReference>
<dbReference type="Gene3D" id="3.40.50.1240">
    <property type="entry name" value="Phosphoglycerate mutase-like"/>
    <property type="match status" value="1"/>
</dbReference>
<dbReference type="EMBL" id="LN891384">
    <property type="protein sequence ID" value="CUS06747.1"/>
    <property type="molecule type" value="Genomic_DNA"/>
</dbReference>
<dbReference type="AlphaFoldDB" id="A0A292PJR1"/>
<evidence type="ECO:0008006" key="5">
    <source>
        <dbReference type="Google" id="ProtNLM"/>
    </source>
</evidence>